<dbReference type="Proteomes" id="UP000317093">
    <property type="component" value="Chromosome"/>
</dbReference>
<evidence type="ECO:0000256" key="1">
    <source>
        <dbReference type="SAM" id="MobiDB-lite"/>
    </source>
</evidence>
<feature type="region of interest" description="Disordered" evidence="1">
    <location>
        <begin position="106"/>
        <end position="132"/>
    </location>
</feature>
<gene>
    <name evidence="2" type="ORF">Pan216_08490</name>
</gene>
<organism evidence="2 3">
    <name type="scientific">Kolteria novifilia</name>
    <dbReference type="NCBI Taxonomy" id="2527975"/>
    <lineage>
        <taxon>Bacteria</taxon>
        <taxon>Pseudomonadati</taxon>
        <taxon>Planctomycetota</taxon>
        <taxon>Planctomycetia</taxon>
        <taxon>Kolteriales</taxon>
        <taxon>Kolteriaceae</taxon>
        <taxon>Kolteria</taxon>
    </lineage>
</organism>
<proteinExistence type="predicted"/>
<dbReference type="EMBL" id="CP036279">
    <property type="protein sequence ID" value="QDU60012.1"/>
    <property type="molecule type" value="Genomic_DNA"/>
</dbReference>
<evidence type="ECO:0000313" key="3">
    <source>
        <dbReference type="Proteomes" id="UP000317093"/>
    </source>
</evidence>
<dbReference type="KEGG" id="knv:Pan216_08490"/>
<name>A0A518AZ83_9BACT</name>
<reference evidence="2 3" key="1">
    <citation type="submission" date="2019-02" db="EMBL/GenBank/DDBJ databases">
        <title>Deep-cultivation of Planctomycetes and their phenomic and genomic characterization uncovers novel biology.</title>
        <authorList>
            <person name="Wiegand S."/>
            <person name="Jogler M."/>
            <person name="Boedeker C."/>
            <person name="Pinto D."/>
            <person name="Vollmers J."/>
            <person name="Rivas-Marin E."/>
            <person name="Kohn T."/>
            <person name="Peeters S.H."/>
            <person name="Heuer A."/>
            <person name="Rast P."/>
            <person name="Oberbeckmann S."/>
            <person name="Bunk B."/>
            <person name="Jeske O."/>
            <person name="Meyerdierks A."/>
            <person name="Storesund J.E."/>
            <person name="Kallscheuer N."/>
            <person name="Luecker S."/>
            <person name="Lage O.M."/>
            <person name="Pohl T."/>
            <person name="Merkel B.J."/>
            <person name="Hornburger P."/>
            <person name="Mueller R.-W."/>
            <person name="Bruemmer F."/>
            <person name="Labrenz M."/>
            <person name="Spormann A.M."/>
            <person name="Op den Camp H."/>
            <person name="Overmann J."/>
            <person name="Amann R."/>
            <person name="Jetten M.S.M."/>
            <person name="Mascher T."/>
            <person name="Medema M.H."/>
            <person name="Devos D.P."/>
            <person name="Kaster A.-K."/>
            <person name="Ovreas L."/>
            <person name="Rohde M."/>
            <person name="Galperin M.Y."/>
            <person name="Jogler C."/>
        </authorList>
    </citation>
    <scope>NUCLEOTIDE SEQUENCE [LARGE SCALE GENOMIC DNA]</scope>
    <source>
        <strain evidence="2 3">Pan216</strain>
    </source>
</reference>
<protein>
    <submittedName>
        <fullName evidence="2">Uncharacterized protein</fullName>
    </submittedName>
</protein>
<sequence length="162" mass="17662">MTAKRTITAAACSRQERALELRKAGLSYEEIAEKVGYSNRRSAHQAVTSALRKSSRETTEEVRLLELERLNRLLVSVWSSALKGDEKSIDRALKILERRGKLLGLDGLSNQRAPSRDGAAPRSTPKESPDHDIDRIASILAVLAESGLVPAAPEGTDSAEDD</sequence>
<dbReference type="AlphaFoldDB" id="A0A518AZ83"/>
<dbReference type="RefSeq" id="WP_419193240.1">
    <property type="nucleotide sequence ID" value="NZ_CP036279.1"/>
</dbReference>
<accession>A0A518AZ83</accession>
<keyword evidence="3" id="KW-1185">Reference proteome</keyword>
<evidence type="ECO:0000313" key="2">
    <source>
        <dbReference type="EMBL" id="QDU60012.1"/>
    </source>
</evidence>